<reference evidence="2" key="1">
    <citation type="journal article" date="2004" name="Nature">
        <title>Genome duplication in the teleost fish Tetraodon nigroviridis reveals the early vertebrate proto-karyotype.</title>
        <authorList>
            <person name="Jaillon O."/>
            <person name="Aury J.-M."/>
            <person name="Brunet F."/>
            <person name="Petit J.-L."/>
            <person name="Stange-Thomann N."/>
            <person name="Mauceli E."/>
            <person name="Bouneau L."/>
            <person name="Fischer C."/>
            <person name="Ozouf-Costaz C."/>
            <person name="Bernot A."/>
            <person name="Nicaud S."/>
            <person name="Jaffe D."/>
            <person name="Fisher S."/>
            <person name="Lutfalla G."/>
            <person name="Dossat C."/>
            <person name="Segurens B."/>
            <person name="Dasilva C."/>
            <person name="Salanoubat M."/>
            <person name="Levy M."/>
            <person name="Boudet N."/>
            <person name="Castellano S."/>
            <person name="Anthouard V."/>
            <person name="Jubin C."/>
            <person name="Castelli V."/>
            <person name="Katinka M."/>
            <person name="Vacherie B."/>
            <person name="Biemont C."/>
            <person name="Skalli Z."/>
            <person name="Cattolico L."/>
            <person name="Poulain J."/>
            <person name="De Berardinis V."/>
            <person name="Cruaud C."/>
            <person name="Duprat S."/>
            <person name="Brottier P."/>
            <person name="Coutanceau J.-P."/>
            <person name="Gouzy J."/>
            <person name="Parra G."/>
            <person name="Lardier G."/>
            <person name="Chapple C."/>
            <person name="McKernan K.J."/>
            <person name="McEwan P."/>
            <person name="Bosak S."/>
            <person name="Kellis M."/>
            <person name="Volff J.-N."/>
            <person name="Guigo R."/>
            <person name="Zody M.C."/>
            <person name="Mesirov J."/>
            <person name="Lindblad-Toh K."/>
            <person name="Birren B."/>
            <person name="Nusbaum C."/>
            <person name="Kahn D."/>
            <person name="Robinson-Rechavi M."/>
            <person name="Laudet V."/>
            <person name="Schachter V."/>
            <person name="Quetier F."/>
            <person name="Saurin W."/>
            <person name="Scarpelli C."/>
            <person name="Wincker P."/>
            <person name="Lander E.S."/>
            <person name="Weissenbach J."/>
            <person name="Roest Crollius H."/>
        </authorList>
    </citation>
    <scope>NUCLEOTIDE SEQUENCE [LARGE SCALE GENOMIC DNA]</scope>
</reference>
<dbReference type="InterPro" id="IPR040235">
    <property type="entry name" value="Nicolin-1"/>
</dbReference>
<dbReference type="STRING" id="99883.ENSTNIP00000003503"/>
<dbReference type="AlphaFoldDB" id="H3C5I4"/>
<reference evidence="1" key="3">
    <citation type="submission" date="2025-09" db="UniProtKB">
        <authorList>
            <consortium name="Ensembl"/>
        </authorList>
    </citation>
    <scope>IDENTIFICATION</scope>
</reference>
<dbReference type="Proteomes" id="UP000007303">
    <property type="component" value="Unassembled WGS sequence"/>
</dbReference>
<evidence type="ECO:0000313" key="2">
    <source>
        <dbReference type="Proteomes" id="UP000007303"/>
    </source>
</evidence>
<dbReference type="PANTHER" id="PTHR31239">
    <property type="entry name" value="NICOLIN 1"/>
    <property type="match status" value="1"/>
</dbReference>
<keyword evidence="2" id="KW-1185">Reference proteome</keyword>
<dbReference type="GO" id="GO:0005654">
    <property type="term" value="C:nucleoplasm"/>
    <property type="evidence" value="ECO:0007669"/>
    <property type="project" value="TreeGrafter"/>
</dbReference>
<dbReference type="PANTHER" id="PTHR31239:SF2">
    <property type="entry name" value="NICOLIN-1"/>
    <property type="match status" value="1"/>
</dbReference>
<dbReference type="OMA" id="MWVLTEV"/>
<dbReference type="HOGENOM" id="CLU_114995_0_0_1"/>
<dbReference type="GeneTree" id="ENSGT00390000001505"/>
<protein>
    <submittedName>
        <fullName evidence="1">Nicolin 1</fullName>
    </submittedName>
</protein>
<sequence length="203" mass="22251">MEEPAASCTVKPAVALSLGAEAAARSGVRVLDVAPPPGQALDIDRIVFRNFYTASVTVRVLHALALMADPHTEAGSQDQRCIRRTQMRVAPDHVTSVRLILRQPSCVWRSFTLEDIRIYPRSSEPNKQLSDWLSELAGAEPHLDLRLSGVTLDPAELPDAASVSSSLQQMWALTEVMQSQRSSASVGRFDVDGCYRPHFLSLT</sequence>
<name>H3C5I4_TETNG</name>
<evidence type="ECO:0000313" key="1">
    <source>
        <dbReference type="Ensembl" id="ENSTNIP00000003503.1"/>
    </source>
</evidence>
<organism evidence="1 2">
    <name type="scientific">Tetraodon nigroviridis</name>
    <name type="common">Spotted green pufferfish</name>
    <name type="synonym">Chelonodon nigroviridis</name>
    <dbReference type="NCBI Taxonomy" id="99883"/>
    <lineage>
        <taxon>Eukaryota</taxon>
        <taxon>Metazoa</taxon>
        <taxon>Chordata</taxon>
        <taxon>Craniata</taxon>
        <taxon>Vertebrata</taxon>
        <taxon>Euteleostomi</taxon>
        <taxon>Actinopterygii</taxon>
        <taxon>Neopterygii</taxon>
        <taxon>Teleostei</taxon>
        <taxon>Neoteleostei</taxon>
        <taxon>Acanthomorphata</taxon>
        <taxon>Eupercaria</taxon>
        <taxon>Tetraodontiformes</taxon>
        <taxon>Tetradontoidea</taxon>
        <taxon>Tetraodontidae</taxon>
        <taxon>Tetraodon</taxon>
    </lineage>
</organism>
<reference evidence="1" key="2">
    <citation type="submission" date="2025-08" db="UniProtKB">
        <authorList>
            <consortium name="Ensembl"/>
        </authorList>
    </citation>
    <scope>IDENTIFICATION</scope>
</reference>
<dbReference type="Ensembl" id="ENSTNIT00000004114.1">
    <property type="protein sequence ID" value="ENSTNIP00000003503.1"/>
    <property type="gene ID" value="ENSTNIG00000000874.1"/>
</dbReference>
<proteinExistence type="predicted"/>
<dbReference type="InParanoid" id="H3C5I4"/>
<dbReference type="FunCoup" id="H3C5I4">
    <property type="interactions" value="588"/>
</dbReference>
<accession>H3C5I4</accession>